<keyword evidence="1" id="KW-1133">Transmembrane helix</keyword>
<accession>A0A8T1ZN60</accession>
<keyword evidence="1" id="KW-0812">Transmembrane</keyword>
<dbReference type="AlphaFoldDB" id="A0A8T1ZN60"/>
<proteinExistence type="predicted"/>
<reference evidence="2 3" key="1">
    <citation type="submission" date="2020-12" db="EMBL/GenBank/DDBJ databases">
        <title>Concerted genomic and epigenomic changes stabilize Arabidopsis allopolyploids.</title>
        <authorList>
            <person name="Chen Z."/>
        </authorList>
    </citation>
    <scope>NUCLEOTIDE SEQUENCE [LARGE SCALE GENOMIC DNA]</scope>
    <source>
        <strain evidence="2">Allo738</strain>
        <tissue evidence="2">Leaf</tissue>
    </source>
</reference>
<sequence>GGGKARNRRTVGEAVDGKHRTRGDQRLGFAFSLSPLALIALSLSLISFHRRGLAVLPANLFGRI</sequence>
<dbReference type="Proteomes" id="UP000694240">
    <property type="component" value="Chromosome 10"/>
</dbReference>
<feature type="non-terminal residue" evidence="2">
    <location>
        <position position="1"/>
    </location>
</feature>
<evidence type="ECO:0008006" key="4">
    <source>
        <dbReference type="Google" id="ProtNLM"/>
    </source>
</evidence>
<evidence type="ECO:0000313" key="3">
    <source>
        <dbReference type="Proteomes" id="UP000694240"/>
    </source>
</evidence>
<protein>
    <recommendedName>
        <fullName evidence="4">Transmembrane protein</fullName>
    </recommendedName>
</protein>
<organism evidence="2 3">
    <name type="scientific">Arabidopsis thaliana x Arabidopsis arenosa</name>
    <dbReference type="NCBI Taxonomy" id="1240361"/>
    <lineage>
        <taxon>Eukaryota</taxon>
        <taxon>Viridiplantae</taxon>
        <taxon>Streptophyta</taxon>
        <taxon>Embryophyta</taxon>
        <taxon>Tracheophyta</taxon>
        <taxon>Spermatophyta</taxon>
        <taxon>Magnoliopsida</taxon>
        <taxon>eudicotyledons</taxon>
        <taxon>Gunneridae</taxon>
        <taxon>Pentapetalae</taxon>
        <taxon>rosids</taxon>
        <taxon>malvids</taxon>
        <taxon>Brassicales</taxon>
        <taxon>Brassicaceae</taxon>
        <taxon>Camelineae</taxon>
        <taxon>Arabidopsis</taxon>
    </lineage>
</organism>
<evidence type="ECO:0000256" key="1">
    <source>
        <dbReference type="SAM" id="Phobius"/>
    </source>
</evidence>
<keyword evidence="1" id="KW-0472">Membrane</keyword>
<dbReference type="EMBL" id="JAEFBK010000010">
    <property type="protein sequence ID" value="KAG7559600.1"/>
    <property type="molecule type" value="Genomic_DNA"/>
</dbReference>
<gene>
    <name evidence="2" type="ORF">ISN45_Aa05g011950</name>
</gene>
<feature type="transmembrane region" description="Helical" evidence="1">
    <location>
        <begin position="27"/>
        <end position="48"/>
    </location>
</feature>
<evidence type="ECO:0000313" key="2">
    <source>
        <dbReference type="EMBL" id="KAG7559600.1"/>
    </source>
</evidence>
<comment type="caution">
    <text evidence="2">The sequence shown here is derived from an EMBL/GenBank/DDBJ whole genome shotgun (WGS) entry which is preliminary data.</text>
</comment>
<name>A0A8T1ZN60_9BRAS</name>
<keyword evidence="3" id="KW-1185">Reference proteome</keyword>